<accession>A0AAD8YPH5</accession>
<feature type="region of interest" description="Disordered" evidence="1">
    <location>
        <begin position="79"/>
        <end position="147"/>
    </location>
</feature>
<evidence type="ECO:0000313" key="3">
    <source>
        <dbReference type="Proteomes" id="UP001224775"/>
    </source>
</evidence>
<dbReference type="EMBL" id="JATAAI010000001">
    <property type="protein sequence ID" value="KAK1748910.1"/>
    <property type="molecule type" value="Genomic_DNA"/>
</dbReference>
<dbReference type="AlphaFoldDB" id="A0AAD8YPH5"/>
<protein>
    <submittedName>
        <fullName evidence="2">Uncharacterized protein</fullName>
    </submittedName>
</protein>
<feature type="compositionally biased region" description="Basic residues" evidence="1">
    <location>
        <begin position="11"/>
        <end position="21"/>
    </location>
</feature>
<gene>
    <name evidence="2" type="ORF">QTG54_000849</name>
</gene>
<comment type="caution">
    <text evidence="2">The sequence shown here is derived from an EMBL/GenBank/DDBJ whole genome shotgun (WGS) entry which is preliminary data.</text>
</comment>
<feature type="compositionally biased region" description="Low complexity" evidence="1">
    <location>
        <begin position="22"/>
        <end position="50"/>
    </location>
</feature>
<feature type="region of interest" description="Disordered" evidence="1">
    <location>
        <begin position="1"/>
        <end position="62"/>
    </location>
</feature>
<organism evidence="2 3">
    <name type="scientific">Skeletonema marinoi</name>
    <dbReference type="NCBI Taxonomy" id="267567"/>
    <lineage>
        <taxon>Eukaryota</taxon>
        <taxon>Sar</taxon>
        <taxon>Stramenopiles</taxon>
        <taxon>Ochrophyta</taxon>
        <taxon>Bacillariophyta</taxon>
        <taxon>Coscinodiscophyceae</taxon>
        <taxon>Thalassiosirophycidae</taxon>
        <taxon>Thalassiosirales</taxon>
        <taxon>Skeletonemataceae</taxon>
        <taxon>Skeletonema</taxon>
        <taxon>Skeletonema marinoi-dohrnii complex</taxon>
    </lineage>
</organism>
<reference evidence="2" key="1">
    <citation type="submission" date="2023-06" db="EMBL/GenBank/DDBJ databases">
        <title>Survivors Of The Sea: Transcriptome response of Skeletonema marinoi to long-term dormancy.</title>
        <authorList>
            <person name="Pinder M.I.M."/>
            <person name="Kourtchenko O."/>
            <person name="Robertson E.K."/>
            <person name="Larsson T."/>
            <person name="Maumus F."/>
            <person name="Osuna-Cruz C.M."/>
            <person name="Vancaester E."/>
            <person name="Stenow R."/>
            <person name="Vandepoele K."/>
            <person name="Ploug H."/>
            <person name="Bruchert V."/>
            <person name="Godhe A."/>
            <person name="Topel M."/>
        </authorList>
    </citation>
    <scope>NUCLEOTIDE SEQUENCE</scope>
    <source>
        <strain evidence="2">R05AC</strain>
    </source>
</reference>
<dbReference type="Proteomes" id="UP001224775">
    <property type="component" value="Unassembled WGS sequence"/>
</dbReference>
<sequence length="821" mass="90998">MKPISAAERKRQIRERRRLKQSRVSSLTASTTASASSETADVGATAQNNDADTDAENGRLKNSLDQDVECSLLHNNIASSSDVGEDKNPSKECQSTSSKTLFSVVMSRSNKDSSSVNNDATKDKNNITSTPKAKKKQISPTKSPGGYDVLKALDVANVYNEHLVKIENESSSNQGENVEPEDEWMDAHVISKRTHLNSDVTYESSVKENLLDGMEAEIIEETRQMIDRSDLKRIKPSVYDEPVGVGVVDWSLKKRLRIESVPGRCLPGTRSSFAMGKSAHEQPLDDGYVHQLAVQYVSNSSMSGNDREPSTAESLEARWKASTMYYQHPSVHPLPPAILQDYPKAEQQMTQCDGDLSSFIRGPRSIYHRLRLAGCGSMGGLGESAISAGEKSKNGSTVSSTSDTSKLLEQRRCEWKEAFRSLFNSWRTKLRHLEARNSTYSNGNGRLSSLKHEKCNPPTTDEVLRCSFYSIRPEQVVLFRSCFMPVNNVDGHVKHCIMPVVVFSSTTVHLRSMLSSMGIKMRVLSGLDSIDKDIEFFSEENLRELDAQIQADGVSGDTESVHAELEAIKWAGVGDGNVTVAQKNKKRKLDDKSFASPLYCVGYNDCSAVFELFINTCGLSLSPHNNPFEQRFGTEVSSDVPLLLYRSLGPCMHFSMKSLCVSGRRDYGYMNQMSSSREDHKPDTSDVRTTLELRGPILPCALRDITCSLVDWMLMDRHHAQSGTNQTLKSNTNDEGVGSHHFALFLQSHEGECAALGPNPTGLSSASLFNGFKISVKQNETSTWHECSHGELLNVMVWDIQRANYVSYNSKHLAVSSIKYS</sequence>
<feature type="compositionally biased region" description="Polar residues" evidence="1">
    <location>
        <begin position="91"/>
        <end position="119"/>
    </location>
</feature>
<evidence type="ECO:0000256" key="1">
    <source>
        <dbReference type="SAM" id="MobiDB-lite"/>
    </source>
</evidence>
<evidence type="ECO:0000313" key="2">
    <source>
        <dbReference type="EMBL" id="KAK1748910.1"/>
    </source>
</evidence>
<name>A0AAD8YPH5_9STRA</name>
<proteinExistence type="predicted"/>
<keyword evidence="3" id="KW-1185">Reference proteome</keyword>